<sequence length="159" mass="18348">MTTNTLIAELRKQEIIMTRVFDTPRELVFDVYTDPDRIPLWWGPKILTTTVDQMDVRPGGIWRLIQHDPDGNEYGFHGVYHAVEPPERFVYTFEFEGMPGHVLLETVTFDERDGRTKMTVQSVFQSVEDRDGMLASMVDAGADEIWDRFAELLQAIHTA</sequence>
<dbReference type="CDD" id="cd07826">
    <property type="entry name" value="SRPBCC_CalC_Aha1-like_9"/>
    <property type="match status" value="1"/>
</dbReference>
<dbReference type="InterPro" id="IPR023393">
    <property type="entry name" value="START-like_dom_sf"/>
</dbReference>
<dbReference type="Gene3D" id="3.30.530.20">
    <property type="match status" value="1"/>
</dbReference>
<reference evidence="3 4" key="1">
    <citation type="journal article" date="2012" name="ISME J.">
        <title>Nitrification expanded: discovery, physiology and genomics of a nitrite-oxidizing bacterium from the phylum Chloroflexi.</title>
        <authorList>
            <person name="Sorokin D.Y."/>
            <person name="Lucker S."/>
            <person name="Vejmelkova D."/>
            <person name="Kostrikina N.A."/>
            <person name="Kleerebezem R."/>
            <person name="Rijpstra W.I."/>
            <person name="Damste J.S."/>
            <person name="Le Paslier D."/>
            <person name="Muyzer G."/>
            <person name="Wagner M."/>
            <person name="van Loosdrecht M.C."/>
            <person name="Daims H."/>
        </authorList>
    </citation>
    <scope>NUCLEOTIDE SEQUENCE [LARGE SCALE GENOMIC DNA]</scope>
    <source>
        <strain evidence="4">none</strain>
    </source>
</reference>
<feature type="domain" description="Activator of Hsp90 ATPase homologue 1/2-like C-terminal" evidence="2">
    <location>
        <begin position="22"/>
        <end position="153"/>
    </location>
</feature>
<dbReference type="OrthoDB" id="118413at2"/>
<evidence type="ECO:0000256" key="1">
    <source>
        <dbReference type="ARBA" id="ARBA00006817"/>
    </source>
</evidence>
<dbReference type="EMBL" id="CAGS01000020">
    <property type="protein sequence ID" value="CCF82460.1"/>
    <property type="molecule type" value="Genomic_DNA"/>
</dbReference>
<organism evidence="3 4">
    <name type="scientific">Nitrolancea hollandica Lb</name>
    <dbReference type="NCBI Taxonomy" id="1129897"/>
    <lineage>
        <taxon>Bacteria</taxon>
        <taxon>Pseudomonadati</taxon>
        <taxon>Thermomicrobiota</taxon>
        <taxon>Thermomicrobia</taxon>
        <taxon>Sphaerobacterales</taxon>
        <taxon>Sphaerobacterineae</taxon>
        <taxon>Sphaerobacteraceae</taxon>
        <taxon>Nitrolancea</taxon>
    </lineage>
</organism>
<dbReference type="AlphaFoldDB" id="I4ECP8"/>
<dbReference type="Proteomes" id="UP000004221">
    <property type="component" value="Unassembled WGS sequence"/>
</dbReference>
<dbReference type="SUPFAM" id="SSF55961">
    <property type="entry name" value="Bet v1-like"/>
    <property type="match status" value="1"/>
</dbReference>
<evidence type="ECO:0000313" key="3">
    <source>
        <dbReference type="EMBL" id="CCF82460.1"/>
    </source>
</evidence>
<dbReference type="RefSeq" id="WP_008474610.1">
    <property type="nucleotide sequence ID" value="NZ_CAGS01000020.1"/>
</dbReference>
<protein>
    <recommendedName>
        <fullName evidence="2">Activator of Hsp90 ATPase homologue 1/2-like C-terminal domain-containing protein</fullName>
    </recommendedName>
</protein>
<evidence type="ECO:0000313" key="4">
    <source>
        <dbReference type="Proteomes" id="UP000004221"/>
    </source>
</evidence>
<proteinExistence type="inferred from homology"/>
<dbReference type="Pfam" id="PF08327">
    <property type="entry name" value="AHSA1"/>
    <property type="match status" value="1"/>
</dbReference>
<comment type="caution">
    <text evidence="3">The sequence shown here is derived from an EMBL/GenBank/DDBJ whole genome shotgun (WGS) entry which is preliminary data.</text>
</comment>
<gene>
    <name evidence="3" type="ORF">NITHO_1160007</name>
</gene>
<comment type="similarity">
    <text evidence="1">Belongs to the AHA1 family.</text>
</comment>
<name>I4ECP8_9BACT</name>
<dbReference type="InterPro" id="IPR013538">
    <property type="entry name" value="ASHA1/2-like_C"/>
</dbReference>
<keyword evidence="4" id="KW-1185">Reference proteome</keyword>
<accession>I4ECP8</accession>
<evidence type="ECO:0000259" key="2">
    <source>
        <dbReference type="Pfam" id="PF08327"/>
    </source>
</evidence>